<dbReference type="OrthoDB" id="439236at2759"/>
<keyword evidence="2 3" id="KW-0040">ANK repeat</keyword>
<reference evidence="4" key="2">
    <citation type="journal article" date="2007" name="Science">
        <title>Draft genome sequence of the sexually transmitted pathogen Trichomonas vaginalis.</title>
        <authorList>
            <person name="Carlton J.M."/>
            <person name="Hirt R.P."/>
            <person name="Silva J.C."/>
            <person name="Delcher A.L."/>
            <person name="Schatz M."/>
            <person name="Zhao Q."/>
            <person name="Wortman J.R."/>
            <person name="Bidwell S.L."/>
            <person name="Alsmark U.C.M."/>
            <person name="Besteiro S."/>
            <person name="Sicheritz-Ponten T."/>
            <person name="Noel C.J."/>
            <person name="Dacks J.B."/>
            <person name="Foster P.G."/>
            <person name="Simillion C."/>
            <person name="Van de Peer Y."/>
            <person name="Miranda-Saavedra D."/>
            <person name="Barton G.J."/>
            <person name="Westrop G.D."/>
            <person name="Mueller S."/>
            <person name="Dessi D."/>
            <person name="Fiori P.L."/>
            <person name="Ren Q."/>
            <person name="Paulsen I."/>
            <person name="Zhang H."/>
            <person name="Bastida-Corcuera F.D."/>
            <person name="Simoes-Barbosa A."/>
            <person name="Brown M.T."/>
            <person name="Hayes R.D."/>
            <person name="Mukherjee M."/>
            <person name="Okumura C.Y."/>
            <person name="Schneider R."/>
            <person name="Smith A.J."/>
            <person name="Vanacova S."/>
            <person name="Villalvazo M."/>
            <person name="Haas B.J."/>
            <person name="Pertea M."/>
            <person name="Feldblyum T.V."/>
            <person name="Utterback T.R."/>
            <person name="Shu C.L."/>
            <person name="Osoegawa K."/>
            <person name="de Jong P.J."/>
            <person name="Hrdy I."/>
            <person name="Horvathova L."/>
            <person name="Zubacova Z."/>
            <person name="Dolezal P."/>
            <person name="Malik S.B."/>
            <person name="Logsdon J.M. Jr."/>
            <person name="Henze K."/>
            <person name="Gupta A."/>
            <person name="Wang C.C."/>
            <person name="Dunne R.L."/>
            <person name="Upcroft J.A."/>
            <person name="Upcroft P."/>
            <person name="White O."/>
            <person name="Salzberg S.L."/>
            <person name="Tang P."/>
            <person name="Chiu C.-H."/>
            <person name="Lee Y.-S."/>
            <person name="Embley T.M."/>
            <person name="Coombs G.H."/>
            <person name="Mottram J.C."/>
            <person name="Tachezy J."/>
            <person name="Fraser-Liggett C.M."/>
            <person name="Johnson P.J."/>
        </authorList>
    </citation>
    <scope>NUCLEOTIDE SEQUENCE [LARGE SCALE GENOMIC DNA]</scope>
    <source>
        <strain evidence="4">G3</strain>
    </source>
</reference>
<dbReference type="AlphaFoldDB" id="A2ES30"/>
<keyword evidence="5" id="KW-1185">Reference proteome</keyword>
<organism evidence="4 5">
    <name type="scientific">Trichomonas vaginalis (strain ATCC PRA-98 / G3)</name>
    <dbReference type="NCBI Taxonomy" id="412133"/>
    <lineage>
        <taxon>Eukaryota</taxon>
        <taxon>Metamonada</taxon>
        <taxon>Parabasalia</taxon>
        <taxon>Trichomonadida</taxon>
        <taxon>Trichomonadidae</taxon>
        <taxon>Trichomonas</taxon>
    </lineage>
</organism>
<dbReference type="eggNOG" id="KOG0504">
    <property type="taxonomic scope" value="Eukaryota"/>
</dbReference>
<dbReference type="Proteomes" id="UP000001542">
    <property type="component" value="Unassembled WGS sequence"/>
</dbReference>
<dbReference type="InterPro" id="IPR050745">
    <property type="entry name" value="Multifunctional_regulatory"/>
</dbReference>
<sequence length="170" mass="19831">MHDEKYRSIYEDIITYQNLNAVFILFKRNKKIIFPWAAAFPQTIDIFKNNTFSNKDNRTNCGIILFASKAQNSDICRLLLESYNQIIVDNNEKDININEKDKYGNTALYYATKNNNKETIEFLLSHGADINEKYKLGQTVLYYATIHGNKEIFEFLISHDANIKDSLQVK</sequence>
<keyword evidence="1" id="KW-0677">Repeat</keyword>
<name>A2ES30_TRIV3</name>
<dbReference type="VEuPathDB" id="TrichDB:TVAG_244430"/>
<dbReference type="VEuPathDB" id="TrichDB:TVAGG3_0689900"/>
<dbReference type="EMBL" id="DS113472">
    <property type="protein sequence ID" value="EAY04542.1"/>
    <property type="molecule type" value="Genomic_DNA"/>
</dbReference>
<dbReference type="Gene3D" id="1.25.40.20">
    <property type="entry name" value="Ankyrin repeat-containing domain"/>
    <property type="match status" value="1"/>
</dbReference>
<protein>
    <submittedName>
        <fullName evidence="4">Ankyrin repeat protein, putative</fullName>
    </submittedName>
</protein>
<evidence type="ECO:0000313" key="4">
    <source>
        <dbReference type="EMBL" id="EAY04542.1"/>
    </source>
</evidence>
<reference evidence="4" key="1">
    <citation type="submission" date="2006-10" db="EMBL/GenBank/DDBJ databases">
        <authorList>
            <person name="Amadeo P."/>
            <person name="Zhao Q."/>
            <person name="Wortman J."/>
            <person name="Fraser-Liggett C."/>
            <person name="Carlton J."/>
        </authorList>
    </citation>
    <scope>NUCLEOTIDE SEQUENCE</scope>
    <source>
        <strain evidence="4">G3</strain>
    </source>
</reference>
<dbReference type="InterPro" id="IPR036770">
    <property type="entry name" value="Ankyrin_rpt-contain_sf"/>
</dbReference>
<dbReference type="InterPro" id="IPR002110">
    <property type="entry name" value="Ankyrin_rpt"/>
</dbReference>
<dbReference type="SUPFAM" id="SSF48403">
    <property type="entry name" value="Ankyrin repeat"/>
    <property type="match status" value="1"/>
</dbReference>
<gene>
    <name evidence="4" type="ORF">TVAG_244430</name>
</gene>
<feature type="repeat" description="ANK" evidence="3">
    <location>
        <begin position="103"/>
        <end position="135"/>
    </location>
</feature>
<dbReference type="PROSITE" id="PS50297">
    <property type="entry name" value="ANK_REP_REGION"/>
    <property type="match status" value="2"/>
</dbReference>
<evidence type="ECO:0000256" key="1">
    <source>
        <dbReference type="ARBA" id="ARBA00022737"/>
    </source>
</evidence>
<dbReference type="InParanoid" id="A2ES30"/>
<dbReference type="PANTHER" id="PTHR24189:SF50">
    <property type="entry name" value="ANKYRIN REPEAT AND SOCS BOX PROTEIN 2"/>
    <property type="match status" value="1"/>
</dbReference>
<dbReference type="SMART" id="SM00248">
    <property type="entry name" value="ANK"/>
    <property type="match status" value="2"/>
</dbReference>
<evidence type="ECO:0000256" key="2">
    <source>
        <dbReference type="ARBA" id="ARBA00023043"/>
    </source>
</evidence>
<dbReference type="Pfam" id="PF12796">
    <property type="entry name" value="Ank_2"/>
    <property type="match status" value="1"/>
</dbReference>
<dbReference type="PROSITE" id="PS50088">
    <property type="entry name" value="ANK_REPEAT"/>
    <property type="match status" value="2"/>
</dbReference>
<accession>A2ES30</accession>
<dbReference type="RefSeq" id="XP_001316765.1">
    <property type="nucleotide sequence ID" value="XM_001316730.1"/>
</dbReference>
<evidence type="ECO:0000256" key="3">
    <source>
        <dbReference type="PROSITE-ProRule" id="PRU00023"/>
    </source>
</evidence>
<feature type="repeat" description="ANK" evidence="3">
    <location>
        <begin position="136"/>
        <end position="168"/>
    </location>
</feature>
<dbReference type="PANTHER" id="PTHR24189">
    <property type="entry name" value="MYOTROPHIN"/>
    <property type="match status" value="1"/>
</dbReference>
<dbReference type="KEGG" id="tva:4762405"/>
<proteinExistence type="predicted"/>
<dbReference type="STRING" id="5722.A2ES30"/>
<evidence type="ECO:0000313" key="5">
    <source>
        <dbReference type="Proteomes" id="UP000001542"/>
    </source>
</evidence>
<dbReference type="SMR" id="A2ES30"/>